<evidence type="ECO:0000313" key="2">
    <source>
        <dbReference type="EMBL" id="KMU77063.1"/>
    </source>
</evidence>
<gene>
    <name evidence="2" type="ORF">CISG_06298</name>
</gene>
<dbReference type="EMBL" id="DS268151">
    <property type="protein sequence ID" value="KMU77063.1"/>
    <property type="molecule type" value="Genomic_DNA"/>
</dbReference>
<dbReference type="Proteomes" id="UP000054559">
    <property type="component" value="Unassembled WGS sequence"/>
</dbReference>
<feature type="region of interest" description="Disordered" evidence="1">
    <location>
        <begin position="40"/>
        <end position="60"/>
    </location>
</feature>
<name>A0A0J8R084_COCIT</name>
<dbReference type="AlphaFoldDB" id="A0A0J8R084"/>
<feature type="region of interest" description="Disordered" evidence="1">
    <location>
        <begin position="99"/>
        <end position="118"/>
    </location>
</feature>
<sequence length="206" mass="22579">MDIVVGLATITTVRYVPRSERRASGFESNRGTEIIVRVHQSGHTTRPAARPHSKSQNREHRKFLRNGRSRLPSDVLTHHTQPHTQDTILGVLRGLMQTSARKRRDISSSSHASKKKTTVKLSDALDIFEKGALVSRAHRVVITSQMVGTQLDPQSIITLASTRHGEPAPPSTVIPDSTPLGKQGLRTPPTSVGSAQLRVADDTVRI</sequence>
<feature type="compositionally biased region" description="Basic residues" evidence="1">
    <location>
        <begin position="49"/>
        <end position="60"/>
    </location>
</feature>
<organism evidence="2 3">
    <name type="scientific">Coccidioides immitis RMSCC 3703</name>
    <dbReference type="NCBI Taxonomy" id="454286"/>
    <lineage>
        <taxon>Eukaryota</taxon>
        <taxon>Fungi</taxon>
        <taxon>Dikarya</taxon>
        <taxon>Ascomycota</taxon>
        <taxon>Pezizomycotina</taxon>
        <taxon>Eurotiomycetes</taxon>
        <taxon>Eurotiomycetidae</taxon>
        <taxon>Onygenales</taxon>
        <taxon>Onygenaceae</taxon>
        <taxon>Coccidioides</taxon>
    </lineage>
</organism>
<feature type="region of interest" description="Disordered" evidence="1">
    <location>
        <begin position="162"/>
        <end position="192"/>
    </location>
</feature>
<accession>A0A0J8R084</accession>
<evidence type="ECO:0000256" key="1">
    <source>
        <dbReference type="SAM" id="MobiDB-lite"/>
    </source>
</evidence>
<proteinExistence type="predicted"/>
<evidence type="ECO:0000313" key="3">
    <source>
        <dbReference type="Proteomes" id="UP000054559"/>
    </source>
</evidence>
<protein>
    <submittedName>
        <fullName evidence="2">Uncharacterized protein</fullName>
    </submittedName>
</protein>
<reference evidence="3" key="1">
    <citation type="journal article" date="2010" name="Genome Res.">
        <title>Population genomic sequencing of Coccidioides fungi reveals recent hybridization and transposon control.</title>
        <authorList>
            <person name="Neafsey D.E."/>
            <person name="Barker B.M."/>
            <person name="Sharpton T.J."/>
            <person name="Stajich J.E."/>
            <person name="Park D.J."/>
            <person name="Whiston E."/>
            <person name="Hung C.-Y."/>
            <person name="McMahan C."/>
            <person name="White J."/>
            <person name="Sykes S."/>
            <person name="Heiman D."/>
            <person name="Young S."/>
            <person name="Zeng Q."/>
            <person name="Abouelleil A."/>
            <person name="Aftuck L."/>
            <person name="Bessette D."/>
            <person name="Brown A."/>
            <person name="FitzGerald M."/>
            <person name="Lui A."/>
            <person name="Macdonald J.P."/>
            <person name="Priest M."/>
            <person name="Orbach M.J."/>
            <person name="Galgiani J.N."/>
            <person name="Kirkland T.N."/>
            <person name="Cole G.T."/>
            <person name="Birren B.W."/>
            <person name="Henn M.R."/>
            <person name="Taylor J.W."/>
            <person name="Rounsley S.D."/>
        </authorList>
    </citation>
    <scope>NUCLEOTIDE SEQUENCE [LARGE SCALE GENOMIC DNA]</scope>
    <source>
        <strain evidence="3">RMSCC 3703</strain>
    </source>
</reference>